<dbReference type="Gene3D" id="3.40.50.1820">
    <property type="entry name" value="alpha/beta hydrolase"/>
    <property type="match status" value="1"/>
</dbReference>
<dbReference type="InterPro" id="IPR029058">
    <property type="entry name" value="AB_hydrolase_fold"/>
</dbReference>
<organism evidence="1 2">
    <name type="scientific">Paludifilum halophilum</name>
    <dbReference type="NCBI Taxonomy" id="1642702"/>
    <lineage>
        <taxon>Bacteria</taxon>
        <taxon>Bacillati</taxon>
        <taxon>Bacillota</taxon>
        <taxon>Bacilli</taxon>
        <taxon>Bacillales</taxon>
        <taxon>Thermoactinomycetaceae</taxon>
        <taxon>Paludifilum</taxon>
    </lineage>
</organism>
<sequence>MRRGFWVMMVVFLSMAMVFPSGWIQAEKDVGSPPPPKPMGKWVPEDPAGTPGTWFLGAEPSSTEDKPPVVFVQGLHGQAQSWYEDTEYYGINDMYEYAYNHGYRTAFVQLHDAGGEAADMYDNGELLAGMLEEISAHFGEPVNIVAHSKGGVDSQAALIHSGAWLHVGRVVTLASPHRGSHLADLAYSSWAGWLAELLGARDPGTESLQTGSMEQFRSVTDSHPDAEKNTYITTAGTSWGPFPSALWTGGAYLSAYGENDGLVNLWSTSLPYGHHLFTADYDHDQIRLGRTSFPRIEPYLKTTDKLSSDADRSEEVAAAAMEEFAGEPERIVNGGPLEAGKLVEQSIPVNSGEQEAVFSVMTDNAEDRVVLVSPSGRTYNPESREYFRGKDSQIFSGAHVQAFRIDQPEAGDWNIRITSSEGGAYLLTTTFTGANSVQLQLNPPNRSGEKVPVRLKMKDPQRWQLDRFDVQMRVVPPETGKTEATEEKMYRGRLTPSQKEETGVFTGELPALKDSGVYNLTLDIRGMTRKGESFRRTVIQSFYVPDRD</sequence>
<name>A0A235B5E7_9BACL</name>
<dbReference type="SUPFAM" id="SSF53474">
    <property type="entry name" value="alpha/beta-Hydrolases"/>
    <property type="match status" value="1"/>
</dbReference>
<proteinExistence type="predicted"/>
<gene>
    <name evidence="1" type="ORF">CHM34_11505</name>
</gene>
<evidence type="ECO:0000313" key="1">
    <source>
        <dbReference type="EMBL" id="OYD07513.1"/>
    </source>
</evidence>
<dbReference type="ESTHER" id="9bacl-a0a235b5e7">
    <property type="family name" value="BlEst2-lipase-like"/>
</dbReference>
<dbReference type="Proteomes" id="UP000215459">
    <property type="component" value="Unassembled WGS sequence"/>
</dbReference>
<dbReference type="RefSeq" id="WP_094264748.1">
    <property type="nucleotide sequence ID" value="NZ_NOWF01000006.1"/>
</dbReference>
<dbReference type="EMBL" id="NOWF01000006">
    <property type="protein sequence ID" value="OYD07513.1"/>
    <property type="molecule type" value="Genomic_DNA"/>
</dbReference>
<comment type="caution">
    <text evidence="1">The sequence shown here is derived from an EMBL/GenBank/DDBJ whole genome shotgun (WGS) entry which is preliminary data.</text>
</comment>
<evidence type="ECO:0000313" key="2">
    <source>
        <dbReference type="Proteomes" id="UP000215459"/>
    </source>
</evidence>
<evidence type="ECO:0008006" key="3">
    <source>
        <dbReference type="Google" id="ProtNLM"/>
    </source>
</evidence>
<protein>
    <recommendedName>
        <fullName evidence="3">Alpha/beta hydrolase</fullName>
    </recommendedName>
</protein>
<dbReference type="OrthoDB" id="9765872at2"/>
<dbReference type="AlphaFoldDB" id="A0A235B5E7"/>
<accession>A0A235B5E7</accession>
<keyword evidence="2" id="KW-1185">Reference proteome</keyword>
<reference evidence="1 2" key="1">
    <citation type="submission" date="2017-07" db="EMBL/GenBank/DDBJ databases">
        <title>The genome sequence of Paludifilum halophilum highlights mechanisms for microbial adaptation to high salt environemnts.</title>
        <authorList>
            <person name="Belbahri L."/>
        </authorList>
    </citation>
    <scope>NUCLEOTIDE SEQUENCE [LARGE SCALE GENOMIC DNA]</scope>
    <source>
        <strain evidence="1 2">DSM 102817</strain>
    </source>
</reference>